<dbReference type="Gene3D" id="3.40.50.1820">
    <property type="entry name" value="alpha/beta hydrolase"/>
    <property type="match status" value="1"/>
</dbReference>
<evidence type="ECO:0000313" key="3">
    <source>
        <dbReference type="EMBL" id="EJU03157.1"/>
    </source>
</evidence>
<name>M5GAZ5_DACPD</name>
<accession>M5GAZ5</accession>
<evidence type="ECO:0000256" key="1">
    <source>
        <dbReference type="SAM" id="MobiDB-lite"/>
    </source>
</evidence>
<proteinExistence type="predicted"/>
<dbReference type="SUPFAM" id="SSF53474">
    <property type="entry name" value="alpha/beta-Hydrolases"/>
    <property type="match status" value="1"/>
</dbReference>
<dbReference type="EMBL" id="JH795860">
    <property type="protein sequence ID" value="EJU03157.1"/>
    <property type="molecule type" value="Genomic_DNA"/>
</dbReference>
<gene>
    <name evidence="3" type="ORF">DACRYDRAFT_99512</name>
</gene>
<dbReference type="InterPro" id="IPR029058">
    <property type="entry name" value="AB_hydrolase_fold"/>
</dbReference>
<dbReference type="Proteomes" id="UP000030653">
    <property type="component" value="Unassembled WGS sequence"/>
</dbReference>
<feature type="domain" description="AB hydrolase-1" evidence="2">
    <location>
        <begin position="39"/>
        <end position="293"/>
    </location>
</feature>
<dbReference type="HOGENOM" id="CLU_046066_1_3_1"/>
<keyword evidence="3" id="KW-0378">Hydrolase</keyword>
<dbReference type="GO" id="GO:0016787">
    <property type="term" value="F:hydrolase activity"/>
    <property type="evidence" value="ECO:0007669"/>
    <property type="project" value="UniProtKB-KW"/>
</dbReference>
<evidence type="ECO:0000313" key="4">
    <source>
        <dbReference type="Proteomes" id="UP000030653"/>
    </source>
</evidence>
<dbReference type="OrthoDB" id="1263307at2759"/>
<dbReference type="PANTHER" id="PTHR37017">
    <property type="entry name" value="AB HYDROLASE-1 DOMAIN-CONTAINING PROTEIN-RELATED"/>
    <property type="match status" value="1"/>
</dbReference>
<dbReference type="Pfam" id="PF12697">
    <property type="entry name" value="Abhydrolase_6"/>
    <property type="match status" value="1"/>
</dbReference>
<protein>
    <submittedName>
        <fullName evidence="3">Alpha/beta-hydrolase</fullName>
    </submittedName>
</protein>
<sequence length="303" mass="32542">MSPPMALLSPLTVPPTSLSQMHSRPPPGPPSPGKQRPTIVLVPGAWHTSLVWASLISLLSAAGYPCVTLDLPSVGGRVTSMQEDTDAVHVLLSRLVRAGKDVVVVMHSYGGLPGAAAVKGLGKVDQRQGGVIQLVFLGSFLLDKGIAALDLLKGTLPYWVELIDGGTFLRCTCPEDVWYQDLSPEEQSRWAALLKPQCTVTFTSPVLHPGWKEIPSTYLITQQDKAVPPWIQEEMVVSARRAMTTCKCSNPVCNPGSHSSPGIAFSGRGGMIRIERSDSGHAVMLSHPEEVCRVIRRAAGEEV</sequence>
<reference evidence="3 4" key="1">
    <citation type="journal article" date="2012" name="Science">
        <title>The Paleozoic origin of enzymatic lignin decomposition reconstructed from 31 fungal genomes.</title>
        <authorList>
            <person name="Floudas D."/>
            <person name="Binder M."/>
            <person name="Riley R."/>
            <person name="Barry K."/>
            <person name="Blanchette R.A."/>
            <person name="Henrissat B."/>
            <person name="Martinez A.T."/>
            <person name="Otillar R."/>
            <person name="Spatafora J.W."/>
            <person name="Yadav J.S."/>
            <person name="Aerts A."/>
            <person name="Benoit I."/>
            <person name="Boyd A."/>
            <person name="Carlson A."/>
            <person name="Copeland A."/>
            <person name="Coutinho P.M."/>
            <person name="de Vries R.P."/>
            <person name="Ferreira P."/>
            <person name="Findley K."/>
            <person name="Foster B."/>
            <person name="Gaskell J."/>
            <person name="Glotzer D."/>
            <person name="Gorecki P."/>
            <person name="Heitman J."/>
            <person name="Hesse C."/>
            <person name="Hori C."/>
            <person name="Igarashi K."/>
            <person name="Jurgens J.A."/>
            <person name="Kallen N."/>
            <person name="Kersten P."/>
            <person name="Kohler A."/>
            <person name="Kuees U."/>
            <person name="Kumar T.K.A."/>
            <person name="Kuo A."/>
            <person name="LaButti K."/>
            <person name="Larrondo L.F."/>
            <person name="Lindquist E."/>
            <person name="Ling A."/>
            <person name="Lombard V."/>
            <person name="Lucas S."/>
            <person name="Lundell T."/>
            <person name="Martin R."/>
            <person name="McLaughlin D.J."/>
            <person name="Morgenstern I."/>
            <person name="Morin E."/>
            <person name="Murat C."/>
            <person name="Nagy L.G."/>
            <person name="Nolan M."/>
            <person name="Ohm R.A."/>
            <person name="Patyshakuliyeva A."/>
            <person name="Rokas A."/>
            <person name="Ruiz-Duenas F.J."/>
            <person name="Sabat G."/>
            <person name="Salamov A."/>
            <person name="Samejima M."/>
            <person name="Schmutz J."/>
            <person name="Slot J.C."/>
            <person name="St John F."/>
            <person name="Stenlid J."/>
            <person name="Sun H."/>
            <person name="Sun S."/>
            <person name="Syed K."/>
            <person name="Tsang A."/>
            <person name="Wiebenga A."/>
            <person name="Young D."/>
            <person name="Pisabarro A."/>
            <person name="Eastwood D.C."/>
            <person name="Martin F."/>
            <person name="Cullen D."/>
            <person name="Grigoriev I.V."/>
            <person name="Hibbett D.S."/>
        </authorList>
    </citation>
    <scope>NUCLEOTIDE SEQUENCE [LARGE SCALE GENOMIC DNA]</scope>
    <source>
        <strain evidence="3 4">DJM-731 SS1</strain>
    </source>
</reference>
<dbReference type="AlphaFoldDB" id="M5GAZ5"/>
<evidence type="ECO:0000259" key="2">
    <source>
        <dbReference type="Pfam" id="PF12697"/>
    </source>
</evidence>
<dbReference type="InterPro" id="IPR000073">
    <property type="entry name" value="AB_hydrolase_1"/>
</dbReference>
<dbReference type="PANTHER" id="PTHR37017:SF11">
    <property type="entry name" value="ESTERASE_LIPASE_THIOESTERASE DOMAIN-CONTAINING PROTEIN"/>
    <property type="match status" value="1"/>
</dbReference>
<dbReference type="InterPro" id="IPR052897">
    <property type="entry name" value="Sec-Metab_Biosynth_Hydrolase"/>
</dbReference>
<dbReference type="OMA" id="PSWYVIP"/>
<feature type="region of interest" description="Disordered" evidence="1">
    <location>
        <begin position="1"/>
        <end position="37"/>
    </location>
</feature>
<keyword evidence="4" id="KW-1185">Reference proteome</keyword>
<feature type="compositionally biased region" description="Low complexity" evidence="1">
    <location>
        <begin position="7"/>
        <end position="19"/>
    </location>
</feature>
<dbReference type="GeneID" id="63692656"/>
<dbReference type="RefSeq" id="XP_040630051.1">
    <property type="nucleotide sequence ID" value="XM_040777594.1"/>
</dbReference>
<organism evidence="3 4">
    <name type="scientific">Dacryopinax primogenitus (strain DJM 731)</name>
    <name type="common">Brown rot fungus</name>
    <dbReference type="NCBI Taxonomy" id="1858805"/>
    <lineage>
        <taxon>Eukaryota</taxon>
        <taxon>Fungi</taxon>
        <taxon>Dikarya</taxon>
        <taxon>Basidiomycota</taxon>
        <taxon>Agaricomycotina</taxon>
        <taxon>Dacrymycetes</taxon>
        <taxon>Dacrymycetales</taxon>
        <taxon>Dacrymycetaceae</taxon>
        <taxon>Dacryopinax</taxon>
    </lineage>
</organism>